<feature type="compositionally biased region" description="Basic residues" evidence="4">
    <location>
        <begin position="209"/>
        <end position="220"/>
    </location>
</feature>
<dbReference type="InterPro" id="IPR005202">
    <property type="entry name" value="TF_GRAS"/>
</dbReference>
<name>A0A484NQ65_9ASTE</name>
<evidence type="ECO:0000256" key="2">
    <source>
        <dbReference type="ARBA" id="ARBA00023163"/>
    </source>
</evidence>
<organism evidence="5 6">
    <name type="scientific">Cuscuta campestris</name>
    <dbReference type="NCBI Taxonomy" id="132261"/>
    <lineage>
        <taxon>Eukaryota</taxon>
        <taxon>Viridiplantae</taxon>
        <taxon>Streptophyta</taxon>
        <taxon>Embryophyta</taxon>
        <taxon>Tracheophyta</taxon>
        <taxon>Spermatophyta</taxon>
        <taxon>Magnoliopsida</taxon>
        <taxon>eudicotyledons</taxon>
        <taxon>Gunneridae</taxon>
        <taxon>Pentapetalae</taxon>
        <taxon>asterids</taxon>
        <taxon>lamiids</taxon>
        <taxon>Solanales</taxon>
        <taxon>Convolvulaceae</taxon>
        <taxon>Cuscuteae</taxon>
        <taxon>Cuscuta</taxon>
        <taxon>Cuscuta subgen. Grammica</taxon>
        <taxon>Cuscuta sect. Cleistogrammica</taxon>
    </lineage>
</organism>
<reference evidence="5 6" key="1">
    <citation type="submission" date="2018-04" db="EMBL/GenBank/DDBJ databases">
        <authorList>
            <person name="Vogel A."/>
        </authorList>
    </citation>
    <scope>NUCLEOTIDE SEQUENCE [LARGE SCALE GENOMIC DNA]</scope>
</reference>
<accession>A0A484NQ65</accession>
<feature type="region of interest" description="Leucine repeat II (LRII)" evidence="3">
    <location>
        <begin position="387"/>
        <end position="419"/>
    </location>
</feature>
<dbReference type="PANTHER" id="PTHR31636">
    <property type="entry name" value="OSJNBA0084A10.13 PROTEIN-RELATED"/>
    <property type="match status" value="1"/>
</dbReference>
<keyword evidence="1" id="KW-0805">Transcription regulation</keyword>
<evidence type="ECO:0000256" key="3">
    <source>
        <dbReference type="PROSITE-ProRule" id="PRU01191"/>
    </source>
</evidence>
<feature type="compositionally biased region" description="Low complexity" evidence="4">
    <location>
        <begin position="197"/>
        <end position="206"/>
    </location>
</feature>
<dbReference type="EMBL" id="OOIL02006874">
    <property type="protein sequence ID" value="VFR03324.1"/>
    <property type="molecule type" value="Genomic_DNA"/>
</dbReference>
<comment type="caution">
    <text evidence="3">Lacks conserved residue(s) required for the propagation of feature annotation.</text>
</comment>
<dbReference type="Pfam" id="PF03514">
    <property type="entry name" value="GRAS"/>
    <property type="match status" value="1"/>
</dbReference>
<evidence type="ECO:0000256" key="1">
    <source>
        <dbReference type="ARBA" id="ARBA00023015"/>
    </source>
</evidence>
<feature type="region of interest" description="SAW" evidence="3">
    <location>
        <begin position="526"/>
        <end position="601"/>
    </location>
</feature>
<evidence type="ECO:0000313" key="6">
    <source>
        <dbReference type="Proteomes" id="UP000595140"/>
    </source>
</evidence>
<evidence type="ECO:0000256" key="4">
    <source>
        <dbReference type="SAM" id="MobiDB-lite"/>
    </source>
</evidence>
<keyword evidence="2" id="KW-0804">Transcription</keyword>
<proteinExistence type="inferred from homology"/>
<dbReference type="Proteomes" id="UP000595140">
    <property type="component" value="Unassembled WGS sequence"/>
</dbReference>
<keyword evidence="6" id="KW-1185">Reference proteome</keyword>
<gene>
    <name evidence="5" type="ORF">CCAM_LOCUS45099</name>
</gene>
<dbReference type="AlphaFoldDB" id="A0A484NQ65"/>
<protein>
    <submittedName>
        <fullName evidence="5">Uncharacterized protein</fullName>
    </submittedName>
</protein>
<feature type="compositionally biased region" description="Low complexity" evidence="4">
    <location>
        <begin position="119"/>
        <end position="139"/>
    </location>
</feature>
<feature type="region of interest" description="Leucine repeat I (LRI)" evidence="3">
    <location>
        <begin position="225"/>
        <end position="285"/>
    </location>
</feature>
<dbReference type="PROSITE" id="PS50985">
    <property type="entry name" value="GRAS"/>
    <property type="match status" value="1"/>
</dbReference>
<dbReference type="OrthoDB" id="47276at2759"/>
<comment type="similarity">
    <text evidence="3">Belongs to the GRAS family.</text>
</comment>
<sequence length="605" mass="67979">MEALFQEFIATSNDFVYNHHSNNPVDSQMRFLNTNHLLQMKKPPAHHQPQETGEEEGDYPATTLKYISQMLMEEEDLETQPCMFRDCMALQATEKYFSDALNGTAAGVIPLPPPEGFSWTSSLTNSSSSSDEPSFDLSPPVANGSPEGKGKRNHNSTSSSSENDQEPRNKQLASYSDESEVAFDDLFPCTRKDPKSEQPSQQSEQSKGGRGRGRRGKKKTKQEFVDFRSLLTQCANSMANQEIRTAMGTLQKIRQHATPQGNGIERVAFYLANALDARLNGAGTSLYTSHLPGNTSAADVLKAYQMYIAASPFKTASAMMANKYIGKLAATRGAARLHIIDFGILYGFQWACLIQRLSARPGGPPRLRITGIDFPQPGFRPAERVNATGLRLEKYCRKFNVPFEFNAIAKKWETVELAELRLDRDDDVVIVNCLDRLGNVPDETVVPDSPRDTVLSLIKHINPDVFVHGIVNGAHSAPYFPTRFRETLFHFSSLFDILEETVAREDGDRRLFEEMVFGREALNVIACEGTERVERPETYKQWQVRSIRAGFRPLPLDQEIVECVREKVKSEYNKNFSVDEDGNWLLQGWKGKVLHAVSYWKPSSN</sequence>
<feature type="region of interest" description="Disordered" evidence="4">
    <location>
        <begin position="119"/>
        <end position="222"/>
    </location>
</feature>
<feature type="short sequence motif" description="VHIID" evidence="3">
    <location>
        <begin position="337"/>
        <end position="341"/>
    </location>
</feature>
<evidence type="ECO:0000313" key="5">
    <source>
        <dbReference type="EMBL" id="VFR03324.1"/>
    </source>
</evidence>